<accession>A0A1Y6CQT8</accession>
<evidence type="ECO:0000256" key="1">
    <source>
        <dbReference type="ARBA" id="ARBA00010692"/>
    </source>
</evidence>
<feature type="transmembrane region" description="Helical" evidence="3">
    <location>
        <begin position="107"/>
        <end position="126"/>
    </location>
</feature>
<feature type="transmembrane region" description="Helical" evidence="3">
    <location>
        <begin position="49"/>
        <end position="70"/>
    </location>
</feature>
<dbReference type="PANTHER" id="PTHR34295">
    <property type="entry name" value="BIOTIN TRANSPORTER BIOY"/>
    <property type="match status" value="1"/>
</dbReference>
<comment type="similarity">
    <text evidence="1 2">Belongs to the BioY family.</text>
</comment>
<reference evidence="4 5" key="1">
    <citation type="submission" date="2017-04" db="EMBL/GenBank/DDBJ databases">
        <authorList>
            <person name="Afonso C.L."/>
            <person name="Miller P.J."/>
            <person name="Scott M.A."/>
            <person name="Spackman E."/>
            <person name="Goraichik I."/>
            <person name="Dimitrov K.M."/>
            <person name="Suarez D.L."/>
            <person name="Swayne D.E."/>
        </authorList>
    </citation>
    <scope>NUCLEOTIDE SEQUENCE [LARGE SCALE GENOMIC DNA]</scope>
    <source>
        <strain evidence="4 5">USBA 355</strain>
    </source>
</reference>
<evidence type="ECO:0000256" key="3">
    <source>
        <dbReference type="SAM" id="Phobius"/>
    </source>
</evidence>
<name>A0A1Y6CQT8_9PROT</name>
<sequence>MADIRLSNVSLLQAAWPVQGAQQRVLRDLLMIVAGSILLTVSAKIQVPFWPVPMTMQTYAVILLGAVLGWRVGTASVLLYLAEGAIGLPVFAAGGGLAYFAGPTAGYLVGFALSALLVGLLAARGWDRRLPTALLMMAAGTVVILALGVAWLSVFLGSLDKAVAAGLTPFLLGAVFKTALAALTAPLGWKLVQRLRG</sequence>
<dbReference type="Pfam" id="PF02632">
    <property type="entry name" value="BioY"/>
    <property type="match status" value="1"/>
</dbReference>
<keyword evidence="2 3" id="KW-0472">Membrane</keyword>
<dbReference type="InterPro" id="IPR003784">
    <property type="entry name" value="BioY"/>
</dbReference>
<keyword evidence="3" id="KW-1133">Transmembrane helix</keyword>
<feature type="transmembrane region" description="Helical" evidence="3">
    <location>
        <begin position="162"/>
        <end position="189"/>
    </location>
</feature>
<dbReference type="EMBL" id="FWZX01000047">
    <property type="protein sequence ID" value="SMF82573.1"/>
    <property type="molecule type" value="Genomic_DNA"/>
</dbReference>
<dbReference type="PANTHER" id="PTHR34295:SF1">
    <property type="entry name" value="BIOTIN TRANSPORTER BIOY"/>
    <property type="match status" value="1"/>
</dbReference>
<feature type="transmembrane region" description="Helical" evidence="3">
    <location>
        <begin position="77"/>
        <end position="101"/>
    </location>
</feature>
<keyword evidence="2" id="KW-0813">Transport</keyword>
<evidence type="ECO:0000256" key="2">
    <source>
        <dbReference type="PIRNR" id="PIRNR016661"/>
    </source>
</evidence>
<dbReference type="Gene3D" id="1.10.1760.20">
    <property type="match status" value="1"/>
</dbReference>
<comment type="subcellular location">
    <subcellularLocation>
        <location evidence="2">Cell membrane</location>
        <topology evidence="2">Multi-pass membrane protein</topology>
    </subcellularLocation>
</comment>
<dbReference type="RefSeq" id="WP_235017235.1">
    <property type="nucleotide sequence ID" value="NZ_FWZX01000047.1"/>
</dbReference>
<keyword evidence="2" id="KW-1003">Cell membrane</keyword>
<keyword evidence="5" id="KW-1185">Reference proteome</keyword>
<dbReference type="GO" id="GO:0005886">
    <property type="term" value="C:plasma membrane"/>
    <property type="evidence" value="ECO:0007669"/>
    <property type="project" value="UniProtKB-SubCell"/>
</dbReference>
<organism evidence="4 5">
    <name type="scientific">Tistlia consotensis USBA 355</name>
    <dbReference type="NCBI Taxonomy" id="560819"/>
    <lineage>
        <taxon>Bacteria</taxon>
        <taxon>Pseudomonadati</taxon>
        <taxon>Pseudomonadota</taxon>
        <taxon>Alphaproteobacteria</taxon>
        <taxon>Rhodospirillales</taxon>
        <taxon>Rhodovibrionaceae</taxon>
        <taxon>Tistlia</taxon>
    </lineage>
</organism>
<dbReference type="STRING" id="560819.SAMN05428998_14711"/>
<dbReference type="PIRSF" id="PIRSF016661">
    <property type="entry name" value="BioY"/>
    <property type="match status" value="1"/>
</dbReference>
<keyword evidence="3" id="KW-0812">Transmembrane</keyword>
<evidence type="ECO:0000313" key="4">
    <source>
        <dbReference type="EMBL" id="SMF82573.1"/>
    </source>
</evidence>
<dbReference type="GO" id="GO:0015225">
    <property type="term" value="F:biotin transmembrane transporter activity"/>
    <property type="evidence" value="ECO:0007669"/>
    <property type="project" value="UniProtKB-UniRule"/>
</dbReference>
<proteinExistence type="inferred from homology"/>
<evidence type="ECO:0000313" key="5">
    <source>
        <dbReference type="Proteomes" id="UP000192917"/>
    </source>
</evidence>
<gene>
    <name evidence="4" type="ORF">SAMN05428998_14711</name>
</gene>
<dbReference type="AlphaFoldDB" id="A0A1Y6CQT8"/>
<protein>
    <recommendedName>
        <fullName evidence="2">Biotin transporter</fullName>
    </recommendedName>
</protein>
<dbReference type="Proteomes" id="UP000192917">
    <property type="component" value="Unassembled WGS sequence"/>
</dbReference>
<feature type="transmembrane region" description="Helical" evidence="3">
    <location>
        <begin position="133"/>
        <end position="156"/>
    </location>
</feature>